<evidence type="ECO:0000313" key="3">
    <source>
        <dbReference type="EMBL" id="GGB05039.1"/>
    </source>
</evidence>
<dbReference type="SUPFAM" id="SSF51556">
    <property type="entry name" value="Metallo-dependent hydrolases"/>
    <property type="match status" value="1"/>
</dbReference>
<dbReference type="EMBL" id="BMDY01000009">
    <property type="protein sequence ID" value="GGB05039.1"/>
    <property type="molecule type" value="Genomic_DNA"/>
</dbReference>
<dbReference type="PANTHER" id="PTHR46124:SF3">
    <property type="entry name" value="HYDROLASE"/>
    <property type="match status" value="1"/>
</dbReference>
<dbReference type="InterPro" id="IPR032466">
    <property type="entry name" value="Metal_Hydrolase"/>
</dbReference>
<dbReference type="Pfam" id="PF01026">
    <property type="entry name" value="TatD_DNase"/>
    <property type="match status" value="1"/>
</dbReference>
<protein>
    <submittedName>
        <fullName evidence="3">Deoxyribonuclease</fullName>
    </submittedName>
</protein>
<dbReference type="PANTHER" id="PTHR46124">
    <property type="entry name" value="D-AMINOACYL-TRNA DEACYLASE"/>
    <property type="match status" value="1"/>
</dbReference>
<comment type="caution">
    <text evidence="3">The sequence shown here is derived from an EMBL/GenBank/DDBJ whole genome shotgun (WGS) entry which is preliminary data.</text>
</comment>
<sequence>MAWFDTHCHLDFPPFNDDLSGHLASFGKANVAHCVVPAVSPDNWQTVLDLAKLPSISVALGYHPCFLNSQALGQAVQALEPELEHLYELLKQARGQVCAWGECGLDGRFPETMARQQFAFSWQIAAAQQLSLPLLIHSVRVHDQLAQLLKQQQFTQGGIIHGFSGSYVQASRFVDLGFKIGVGGTITWPRSEKTRKALKRLPLDALVLETDAPDMPLYQMTQPYNTPLNLAIIFQQLVALRSESSEQLESALWQNSVQALNLSM</sequence>
<comment type="similarity">
    <text evidence="1">Belongs to the metallo-dependent hydrolases superfamily. TatD-type hydrolase family.</text>
</comment>
<dbReference type="InterPro" id="IPR001130">
    <property type="entry name" value="TatD-like"/>
</dbReference>
<evidence type="ECO:0000256" key="2">
    <source>
        <dbReference type="ARBA" id="ARBA00022801"/>
    </source>
</evidence>
<dbReference type="PROSITE" id="PS01091">
    <property type="entry name" value="TATD_3"/>
    <property type="match status" value="1"/>
</dbReference>
<organism evidence="3 4">
    <name type="scientific">Agarivorans gilvus</name>
    <dbReference type="NCBI Taxonomy" id="680279"/>
    <lineage>
        <taxon>Bacteria</taxon>
        <taxon>Pseudomonadati</taxon>
        <taxon>Pseudomonadota</taxon>
        <taxon>Gammaproteobacteria</taxon>
        <taxon>Alteromonadales</taxon>
        <taxon>Alteromonadaceae</taxon>
        <taxon>Agarivorans</taxon>
    </lineage>
</organism>
<gene>
    <name evidence="3" type="ORF">GCM10007414_17930</name>
</gene>
<dbReference type="Gene3D" id="3.20.20.140">
    <property type="entry name" value="Metal-dependent hydrolases"/>
    <property type="match status" value="1"/>
</dbReference>
<accession>A0ABQ1I0K5</accession>
<evidence type="ECO:0000256" key="1">
    <source>
        <dbReference type="ARBA" id="ARBA00009275"/>
    </source>
</evidence>
<dbReference type="PIRSF" id="PIRSF005902">
    <property type="entry name" value="DNase_TatD"/>
    <property type="match status" value="1"/>
</dbReference>
<keyword evidence="4" id="KW-1185">Reference proteome</keyword>
<proteinExistence type="inferred from homology"/>
<reference evidence="4" key="1">
    <citation type="journal article" date="2019" name="Int. J. Syst. Evol. Microbiol.">
        <title>The Global Catalogue of Microorganisms (GCM) 10K type strain sequencing project: providing services to taxonomists for standard genome sequencing and annotation.</title>
        <authorList>
            <consortium name="The Broad Institute Genomics Platform"/>
            <consortium name="The Broad Institute Genome Sequencing Center for Infectious Disease"/>
            <person name="Wu L."/>
            <person name="Ma J."/>
        </authorList>
    </citation>
    <scope>NUCLEOTIDE SEQUENCE [LARGE SCALE GENOMIC DNA]</scope>
    <source>
        <strain evidence="4">CGMCC 1.10131</strain>
    </source>
</reference>
<dbReference type="CDD" id="cd01310">
    <property type="entry name" value="TatD_DNAse"/>
    <property type="match status" value="1"/>
</dbReference>
<keyword evidence="2" id="KW-0378">Hydrolase</keyword>
<evidence type="ECO:0000313" key="4">
    <source>
        <dbReference type="Proteomes" id="UP000651977"/>
    </source>
</evidence>
<dbReference type="InterPro" id="IPR018228">
    <property type="entry name" value="DNase_TatD-rel_CS"/>
</dbReference>
<dbReference type="RefSeq" id="WP_055734301.1">
    <property type="nucleotide sequence ID" value="NZ_BMDY01000009.1"/>
</dbReference>
<dbReference type="Proteomes" id="UP000651977">
    <property type="component" value="Unassembled WGS sequence"/>
</dbReference>
<name>A0ABQ1I0K5_9ALTE</name>